<accession>A0A8K0CU87</accession>
<evidence type="ECO:0000313" key="1">
    <source>
        <dbReference type="EMBL" id="KAF2890467.1"/>
    </source>
</evidence>
<name>A0A8K0CU87_IGNLU</name>
<evidence type="ECO:0000313" key="2">
    <source>
        <dbReference type="Proteomes" id="UP000801492"/>
    </source>
</evidence>
<proteinExistence type="predicted"/>
<dbReference type="OrthoDB" id="425681at2759"/>
<dbReference type="EMBL" id="VTPC01051931">
    <property type="protein sequence ID" value="KAF2890467.1"/>
    <property type="molecule type" value="Genomic_DNA"/>
</dbReference>
<dbReference type="Proteomes" id="UP000801492">
    <property type="component" value="Unassembled WGS sequence"/>
</dbReference>
<reference evidence="1" key="1">
    <citation type="submission" date="2019-08" db="EMBL/GenBank/DDBJ databases">
        <title>The genome of the North American firefly Photinus pyralis.</title>
        <authorList>
            <consortium name="Photinus pyralis genome working group"/>
            <person name="Fallon T.R."/>
            <person name="Sander Lower S.E."/>
            <person name="Weng J.-K."/>
        </authorList>
    </citation>
    <scope>NUCLEOTIDE SEQUENCE</scope>
    <source>
        <strain evidence="1">TRF0915ILg1</strain>
        <tissue evidence="1">Whole body</tissue>
    </source>
</reference>
<protein>
    <submittedName>
        <fullName evidence="1">Uncharacterized protein</fullName>
    </submittedName>
</protein>
<comment type="caution">
    <text evidence="1">The sequence shown here is derived from an EMBL/GenBank/DDBJ whole genome shotgun (WGS) entry which is preliminary data.</text>
</comment>
<sequence>MFRTQWKRGISENVRWEMKTYEIDVLELCKIRWPEEGDMWSGKFRIINTAANNGNGGIEILMEKEIGQKVKGSGQEARRQLPHYPPTSQLLKQLLLTTLDRHIKKYRNAKVPEEQFQYIAKNDVKKVFGGDLELALMNYLNEAARLHYGLTKIDILKLVYDYAKANDVNIPDCLGESKSAGLVKRVS</sequence>
<gene>
    <name evidence="1" type="ORF">ILUMI_15706</name>
</gene>
<dbReference type="AlphaFoldDB" id="A0A8K0CU87"/>
<keyword evidence="2" id="KW-1185">Reference proteome</keyword>
<organism evidence="1 2">
    <name type="scientific">Ignelater luminosus</name>
    <name type="common">Cucubano</name>
    <name type="synonym">Pyrophorus luminosus</name>
    <dbReference type="NCBI Taxonomy" id="2038154"/>
    <lineage>
        <taxon>Eukaryota</taxon>
        <taxon>Metazoa</taxon>
        <taxon>Ecdysozoa</taxon>
        <taxon>Arthropoda</taxon>
        <taxon>Hexapoda</taxon>
        <taxon>Insecta</taxon>
        <taxon>Pterygota</taxon>
        <taxon>Neoptera</taxon>
        <taxon>Endopterygota</taxon>
        <taxon>Coleoptera</taxon>
        <taxon>Polyphaga</taxon>
        <taxon>Elateriformia</taxon>
        <taxon>Elateroidea</taxon>
        <taxon>Elateridae</taxon>
        <taxon>Agrypninae</taxon>
        <taxon>Pyrophorini</taxon>
        <taxon>Ignelater</taxon>
    </lineage>
</organism>